<keyword evidence="12" id="KW-0067">ATP-binding</keyword>
<evidence type="ECO:0000259" key="18">
    <source>
        <dbReference type="Pfam" id="PF00696"/>
    </source>
</evidence>
<evidence type="ECO:0000256" key="17">
    <source>
        <dbReference type="RuleBase" id="RU004249"/>
    </source>
</evidence>
<comment type="function">
    <text evidence="1">Catalyzes the phosphorylation of the beta-carboxyl group of aspartic acid with ATP to yield 4-phospho-L-aspartate, which is involved in the branched biosynthetic pathway leading to the biosynthesis of amino acids lysine, threonine, isoleucine and methionine.</text>
</comment>
<evidence type="ECO:0000256" key="8">
    <source>
        <dbReference type="ARBA" id="ARBA00022605"/>
    </source>
</evidence>
<proteinExistence type="inferred from homology"/>
<dbReference type="NCBIfam" id="NF005154">
    <property type="entry name" value="PRK06635.1-2"/>
    <property type="match status" value="1"/>
</dbReference>
<dbReference type="SUPFAM" id="SSF53633">
    <property type="entry name" value="Carbamate kinase-like"/>
    <property type="match status" value="1"/>
</dbReference>
<feature type="domain" description="Aspartate/glutamate/uridylate kinase" evidence="18">
    <location>
        <begin position="21"/>
        <end position="246"/>
    </location>
</feature>
<evidence type="ECO:0000256" key="16">
    <source>
        <dbReference type="RuleBase" id="RU003448"/>
    </source>
</evidence>
<evidence type="ECO:0000256" key="10">
    <source>
        <dbReference type="ARBA" id="ARBA00022741"/>
    </source>
</evidence>
<dbReference type="PANTHER" id="PTHR21499:SF3">
    <property type="entry name" value="ASPARTOKINASE"/>
    <property type="match status" value="1"/>
</dbReference>
<evidence type="ECO:0000256" key="3">
    <source>
        <dbReference type="ARBA" id="ARBA00004986"/>
    </source>
</evidence>
<evidence type="ECO:0000256" key="5">
    <source>
        <dbReference type="ARBA" id="ARBA00010122"/>
    </source>
</evidence>
<accession>A0ABU2N9F0</accession>
<gene>
    <name evidence="19" type="ORF">RM445_12605</name>
</gene>
<evidence type="ECO:0000256" key="2">
    <source>
        <dbReference type="ARBA" id="ARBA00004766"/>
    </source>
</evidence>
<dbReference type="Pfam" id="PF00696">
    <property type="entry name" value="AA_kinase"/>
    <property type="match status" value="1"/>
</dbReference>
<keyword evidence="13" id="KW-0220">Diaminopimelate biosynthesis</keyword>
<evidence type="ECO:0000256" key="11">
    <source>
        <dbReference type="ARBA" id="ARBA00022777"/>
    </source>
</evidence>
<evidence type="ECO:0000256" key="12">
    <source>
        <dbReference type="ARBA" id="ARBA00022840"/>
    </source>
</evidence>
<dbReference type="InterPro" id="IPR036393">
    <property type="entry name" value="AceGlu_kinase-like_sf"/>
</dbReference>
<evidence type="ECO:0000256" key="15">
    <source>
        <dbReference type="ARBA" id="ARBA00047872"/>
    </source>
</evidence>
<comment type="catalytic activity">
    <reaction evidence="15 16">
        <text>L-aspartate + ATP = 4-phospho-L-aspartate + ADP</text>
        <dbReference type="Rhea" id="RHEA:23776"/>
        <dbReference type="ChEBI" id="CHEBI:29991"/>
        <dbReference type="ChEBI" id="CHEBI:30616"/>
        <dbReference type="ChEBI" id="CHEBI:57535"/>
        <dbReference type="ChEBI" id="CHEBI:456216"/>
        <dbReference type="EC" id="2.7.2.4"/>
    </reaction>
</comment>
<dbReference type="InterPro" id="IPR018042">
    <property type="entry name" value="Aspartate_kinase_CS"/>
</dbReference>
<evidence type="ECO:0000256" key="9">
    <source>
        <dbReference type="ARBA" id="ARBA00022679"/>
    </source>
</evidence>
<dbReference type="PIRSF" id="PIRSF000726">
    <property type="entry name" value="Asp_kin"/>
    <property type="match status" value="1"/>
</dbReference>
<evidence type="ECO:0000256" key="4">
    <source>
        <dbReference type="ARBA" id="ARBA00005139"/>
    </source>
</evidence>
<dbReference type="InterPro" id="IPR005260">
    <property type="entry name" value="Asp_kin_monofn"/>
</dbReference>
<evidence type="ECO:0000256" key="6">
    <source>
        <dbReference type="ARBA" id="ARBA00013059"/>
    </source>
</evidence>
<dbReference type="Proteomes" id="UP001183202">
    <property type="component" value="Unassembled WGS sequence"/>
</dbReference>
<keyword evidence="20" id="KW-1185">Reference proteome</keyword>
<comment type="caution">
    <text evidence="19">The sequence shown here is derived from an EMBL/GenBank/DDBJ whole genome shotgun (WGS) entry which is preliminary data.</text>
</comment>
<comment type="pathway">
    <text evidence="4 17">Amino-acid biosynthesis; L-threonine biosynthesis; L-threonine from L-aspartate: step 1/5.</text>
</comment>
<organism evidence="19 20">
    <name type="scientific">Pseudonocardia charpentierae</name>
    <dbReference type="NCBI Taxonomy" id="3075545"/>
    <lineage>
        <taxon>Bacteria</taxon>
        <taxon>Bacillati</taxon>
        <taxon>Actinomycetota</taxon>
        <taxon>Actinomycetes</taxon>
        <taxon>Pseudonocardiales</taxon>
        <taxon>Pseudonocardiaceae</taxon>
        <taxon>Pseudonocardia</taxon>
    </lineage>
</organism>
<evidence type="ECO:0000313" key="19">
    <source>
        <dbReference type="EMBL" id="MDT0350365.1"/>
    </source>
</evidence>
<dbReference type="PANTHER" id="PTHR21499">
    <property type="entry name" value="ASPARTATE KINASE"/>
    <property type="match status" value="1"/>
</dbReference>
<keyword evidence="8 17" id="KW-0028">Amino-acid biosynthesis</keyword>
<dbReference type="InterPro" id="IPR001341">
    <property type="entry name" value="Asp_kinase"/>
</dbReference>
<evidence type="ECO:0000313" key="20">
    <source>
        <dbReference type="Proteomes" id="UP001183202"/>
    </source>
</evidence>
<dbReference type="Gene3D" id="3.30.2130.10">
    <property type="entry name" value="VC0802-like"/>
    <property type="match status" value="1"/>
</dbReference>
<dbReference type="SUPFAM" id="SSF55021">
    <property type="entry name" value="ACT-like"/>
    <property type="match status" value="1"/>
</dbReference>
<dbReference type="NCBIfam" id="TIGR00657">
    <property type="entry name" value="asp_kinases"/>
    <property type="match status" value="1"/>
</dbReference>
<dbReference type="CDD" id="cd04261">
    <property type="entry name" value="AAK_AKii-LysC-BS"/>
    <property type="match status" value="1"/>
</dbReference>
<keyword evidence="9 16" id="KW-0808">Transferase</keyword>
<evidence type="ECO:0000256" key="1">
    <source>
        <dbReference type="ARBA" id="ARBA00002843"/>
    </source>
</evidence>
<keyword evidence="11 16" id="KW-0418">Kinase</keyword>
<dbReference type="NCBIfam" id="NF005155">
    <property type="entry name" value="PRK06635.1-4"/>
    <property type="match status" value="1"/>
</dbReference>
<keyword evidence="10" id="KW-0547">Nucleotide-binding</keyword>
<reference evidence="20" key="1">
    <citation type="submission" date="2023-07" db="EMBL/GenBank/DDBJ databases">
        <title>30 novel species of actinomycetes from the DSMZ collection.</title>
        <authorList>
            <person name="Nouioui I."/>
        </authorList>
    </citation>
    <scope>NUCLEOTIDE SEQUENCE [LARGE SCALE GENOMIC DNA]</scope>
    <source>
        <strain evidence="20">DSM 45834</strain>
    </source>
</reference>
<dbReference type="CDD" id="cd04892">
    <property type="entry name" value="ACT_AK-like_2"/>
    <property type="match status" value="1"/>
</dbReference>
<protein>
    <recommendedName>
        <fullName evidence="7 16">Aspartokinase</fullName>
        <ecNumber evidence="6 16">2.7.2.4</ecNumber>
    </recommendedName>
</protein>
<dbReference type="PROSITE" id="PS00324">
    <property type="entry name" value="ASPARTOKINASE"/>
    <property type="match status" value="1"/>
</dbReference>
<dbReference type="RefSeq" id="WP_311556399.1">
    <property type="nucleotide sequence ID" value="NZ_JAVREJ010000007.1"/>
</dbReference>
<keyword evidence="14" id="KW-0457">Lysine biosynthesis</keyword>
<dbReference type="InterPro" id="IPR045865">
    <property type="entry name" value="ACT-like_dom_sf"/>
</dbReference>
<comment type="similarity">
    <text evidence="5 16">Belongs to the aspartokinase family.</text>
</comment>
<dbReference type="EMBL" id="JAVREJ010000007">
    <property type="protein sequence ID" value="MDT0350365.1"/>
    <property type="molecule type" value="Genomic_DNA"/>
</dbReference>
<dbReference type="InterPro" id="IPR001048">
    <property type="entry name" value="Asp/Glu/Uridylate_kinase"/>
</dbReference>
<dbReference type="EC" id="2.7.2.4" evidence="6 16"/>
<evidence type="ECO:0000256" key="14">
    <source>
        <dbReference type="ARBA" id="ARBA00023154"/>
    </source>
</evidence>
<comment type="pathway">
    <text evidence="2 17">Amino-acid biosynthesis; L-lysine biosynthesis via DAP pathway; (S)-tetrahydrodipicolinate from L-aspartate: step 1/4.</text>
</comment>
<sequence>MSSRIDLDPTHRSGSAALPPLVWKFGGTSVADHDRLRAVAERMVAAQRTGRRVVAVLSAMGKSTDDLVEMAYGISARPPLRELDALLSVGESISCALAAMAVAELGSRAVSLTARQAGIATDGAHGNARLVAVEPQRIHDELADGAIVLVTGFQGVSANGDVTTLGRGGSDASAVAVAVALGADKCEIFTDVPAVFTADPRVVPDARRLCSIRHEEMLEMAEGGAGVMQPRSVELALSHGVDIHLRSSFSAEEGTWIRRETDGLESAGSTAVAGVAHRRQESLYAVDGVGAGAVVAALAERGIAVGAVVPEPARVRFTAPGAEQAEVSAALDGVGAVKVDQGLGSVSVVSLGIGRKPEIVAAALGALEDADIVPQLVTTTAGRATVLVASSEVDDAVRLLHRIFFPAAAETSVPLQSAADAA</sequence>
<comment type="pathway">
    <text evidence="3 17">Amino-acid biosynthesis; L-methionine biosynthesis via de novo pathway; L-homoserine from L-aspartate: step 1/3.</text>
</comment>
<dbReference type="InterPro" id="IPR041740">
    <property type="entry name" value="AKii-LysC-BS"/>
</dbReference>
<dbReference type="GO" id="GO:0004072">
    <property type="term" value="F:aspartate kinase activity"/>
    <property type="evidence" value="ECO:0007669"/>
    <property type="project" value="UniProtKB-EC"/>
</dbReference>
<evidence type="ECO:0000256" key="7">
    <source>
        <dbReference type="ARBA" id="ARBA00016273"/>
    </source>
</evidence>
<evidence type="ECO:0000256" key="13">
    <source>
        <dbReference type="ARBA" id="ARBA00022915"/>
    </source>
</evidence>
<dbReference type="Gene3D" id="3.40.1160.10">
    <property type="entry name" value="Acetylglutamate kinase-like"/>
    <property type="match status" value="1"/>
</dbReference>
<name>A0ABU2N9F0_9PSEU</name>